<evidence type="ECO:0000313" key="3">
    <source>
        <dbReference type="EMBL" id="MEU8138286.1"/>
    </source>
</evidence>
<dbReference type="RefSeq" id="WP_358361425.1">
    <property type="nucleotide sequence ID" value="NZ_JBEZFP010000117.1"/>
</dbReference>
<dbReference type="Pfam" id="PF20554">
    <property type="entry name" value="DUF6766"/>
    <property type="match status" value="1"/>
</dbReference>
<keyword evidence="4" id="KW-1185">Reference proteome</keyword>
<evidence type="ECO:0000256" key="1">
    <source>
        <dbReference type="SAM" id="MobiDB-lite"/>
    </source>
</evidence>
<dbReference type="Proteomes" id="UP001551482">
    <property type="component" value="Unassembled WGS sequence"/>
</dbReference>
<dbReference type="EMBL" id="JBEZFP010000117">
    <property type="protein sequence ID" value="MEU8138286.1"/>
    <property type="molecule type" value="Genomic_DNA"/>
</dbReference>
<dbReference type="InterPro" id="IPR046657">
    <property type="entry name" value="DUF6766"/>
</dbReference>
<organism evidence="3 4">
    <name type="scientific">Streptodolium elevatio</name>
    <dbReference type="NCBI Taxonomy" id="3157996"/>
    <lineage>
        <taxon>Bacteria</taxon>
        <taxon>Bacillati</taxon>
        <taxon>Actinomycetota</taxon>
        <taxon>Actinomycetes</taxon>
        <taxon>Kitasatosporales</taxon>
        <taxon>Streptomycetaceae</taxon>
        <taxon>Streptodolium</taxon>
    </lineage>
</organism>
<keyword evidence="2" id="KW-0812">Transmembrane</keyword>
<gene>
    <name evidence="3" type="ORF">AB0C36_32880</name>
</gene>
<evidence type="ECO:0000256" key="2">
    <source>
        <dbReference type="SAM" id="Phobius"/>
    </source>
</evidence>
<reference evidence="3 4" key="1">
    <citation type="submission" date="2024-06" db="EMBL/GenBank/DDBJ databases">
        <title>The Natural Products Discovery Center: Release of the First 8490 Sequenced Strains for Exploring Actinobacteria Biosynthetic Diversity.</title>
        <authorList>
            <person name="Kalkreuter E."/>
            <person name="Kautsar S.A."/>
            <person name="Yang D."/>
            <person name="Bader C.D."/>
            <person name="Teijaro C.N."/>
            <person name="Fluegel L."/>
            <person name="Davis C.M."/>
            <person name="Simpson J.R."/>
            <person name="Lauterbach L."/>
            <person name="Steele A.D."/>
            <person name="Gui C."/>
            <person name="Meng S."/>
            <person name="Li G."/>
            <person name="Viehrig K."/>
            <person name="Ye F."/>
            <person name="Su P."/>
            <person name="Kiefer A.F."/>
            <person name="Nichols A."/>
            <person name="Cepeda A.J."/>
            <person name="Yan W."/>
            <person name="Fan B."/>
            <person name="Jiang Y."/>
            <person name="Adhikari A."/>
            <person name="Zheng C.-J."/>
            <person name="Schuster L."/>
            <person name="Cowan T.M."/>
            <person name="Smanski M.J."/>
            <person name="Chevrette M.G."/>
            <person name="De Carvalho L.P.S."/>
            <person name="Shen B."/>
        </authorList>
    </citation>
    <scope>NUCLEOTIDE SEQUENCE [LARGE SCALE GENOMIC DNA]</scope>
    <source>
        <strain evidence="3 4">NPDC048946</strain>
    </source>
</reference>
<proteinExistence type="predicted"/>
<sequence>MSGSRRSSDHERRQEAARVTGFLRDNALGLAFLLAFAAALVGQAFAGRAEFNSQLAVDGFARVGFWEYVSSSDFAVDVTENWQSEYLQFFLYITATIWLLQRGSPESKKMGTAGTETDQDQRVGRHAGSDSPAWAGAGGWRQHVFSRSLGLVMGGIFVLSWLAQSVTGVAAYNEQRLRDLQAPVDWDQYVVSADFWDRTLQNWQSEFLAIASMAVLSIYLRQRGSPESKPVGASHKATGVEGG</sequence>
<keyword evidence="2" id="KW-1133">Transmembrane helix</keyword>
<protein>
    <submittedName>
        <fullName evidence="3">DUF6766 family protein</fullName>
    </submittedName>
</protein>
<accession>A0ABV3DRA9</accession>
<feature type="transmembrane region" description="Helical" evidence="2">
    <location>
        <begin position="149"/>
        <end position="172"/>
    </location>
</feature>
<feature type="region of interest" description="Disordered" evidence="1">
    <location>
        <begin position="106"/>
        <end position="134"/>
    </location>
</feature>
<comment type="caution">
    <text evidence="3">The sequence shown here is derived from an EMBL/GenBank/DDBJ whole genome shotgun (WGS) entry which is preliminary data.</text>
</comment>
<keyword evidence="2" id="KW-0472">Membrane</keyword>
<name>A0ABV3DRA9_9ACTN</name>
<evidence type="ECO:0000313" key="4">
    <source>
        <dbReference type="Proteomes" id="UP001551482"/>
    </source>
</evidence>